<reference evidence="2 3" key="1">
    <citation type="submission" date="2018-08" db="EMBL/GenBank/DDBJ databases">
        <title>Genomic investigation of the strawberry pathogen Phytophthora fragariae indicates pathogenicity is determined by transcriptional variation in three key races.</title>
        <authorList>
            <person name="Adams T.M."/>
            <person name="Armitage A.D."/>
            <person name="Sobczyk M.K."/>
            <person name="Bates H.J."/>
            <person name="Dunwell J.M."/>
            <person name="Nellist C.F."/>
            <person name="Harrison R.J."/>
        </authorList>
    </citation>
    <scope>NUCLEOTIDE SEQUENCE [LARGE SCALE GENOMIC DNA]</scope>
    <source>
        <strain evidence="2 3">SCRP333</strain>
    </source>
</reference>
<name>A0A6A4FCS3_9STRA</name>
<feature type="compositionally biased region" description="Basic and acidic residues" evidence="1">
    <location>
        <begin position="125"/>
        <end position="142"/>
    </location>
</feature>
<dbReference type="AlphaFoldDB" id="A0A6A4FCS3"/>
<dbReference type="Proteomes" id="UP000434957">
    <property type="component" value="Unassembled WGS sequence"/>
</dbReference>
<evidence type="ECO:0000313" key="2">
    <source>
        <dbReference type="EMBL" id="KAE9336715.1"/>
    </source>
</evidence>
<feature type="region of interest" description="Disordered" evidence="1">
    <location>
        <begin position="20"/>
        <end position="40"/>
    </location>
</feature>
<keyword evidence="3" id="KW-1185">Reference proteome</keyword>
<accession>A0A6A4FCS3</accession>
<feature type="region of interest" description="Disordered" evidence="1">
    <location>
        <begin position="101"/>
        <end position="166"/>
    </location>
</feature>
<dbReference type="EMBL" id="QXFT01000743">
    <property type="protein sequence ID" value="KAE9336715.1"/>
    <property type="molecule type" value="Genomic_DNA"/>
</dbReference>
<feature type="region of interest" description="Disordered" evidence="1">
    <location>
        <begin position="231"/>
        <end position="267"/>
    </location>
</feature>
<proteinExistence type="predicted"/>
<gene>
    <name evidence="2" type="ORF">PR003_g12369</name>
</gene>
<evidence type="ECO:0000256" key="1">
    <source>
        <dbReference type="SAM" id="MobiDB-lite"/>
    </source>
</evidence>
<sequence length="512" mass="56067">MKSWRRKKITDWRVAKKRYREDRELAEDENAAAGRNKKSKTALVDQIDWSRLGLGFGGGADVPPSFDTSGKAVSGLAKASAKGPLSLAALQALMIAAKIGDSGSKPAANRPKASKRSAGGYGGARECRNRGGGCEKREEATRGPDAPDCVAQGGAHQQPDDDSVGRKLNWLRFNTSSWSSYENANRNGPESCGLWPSRRLEECSGSRWRSRLAVRRCAASSVKKLEVAAMQASLPPQPKSNGHGDKLAAHSKEKRSAQEPEVTTRRPRTDALQAEWLACERQWLDALPVVLAEEGTLAEMRAARKRAVKAVKKYKVARRAYRLQRRRQQEEQRKAVSVEVQQTKDKKCSRQKMGGYTYAKQGNYDDVELVPEDGGKTRREEPLRSAGAGEPNCLPTALLAFTRRHTQEVVVLSTSWQAVNCANTGEQRQATVRLAKTINIATNTQSVVRVMVDAADGTTGIVVPKAGCKRHLLVVPTLDTVQDGMVRVAVLNIEGRREKLPARAALGTWVPT</sequence>
<protein>
    <submittedName>
        <fullName evidence="2">Uncharacterized protein</fullName>
    </submittedName>
</protein>
<comment type="caution">
    <text evidence="2">The sequence shown here is derived from an EMBL/GenBank/DDBJ whole genome shotgun (WGS) entry which is preliminary data.</text>
</comment>
<organism evidence="2 3">
    <name type="scientific">Phytophthora rubi</name>
    <dbReference type="NCBI Taxonomy" id="129364"/>
    <lineage>
        <taxon>Eukaryota</taxon>
        <taxon>Sar</taxon>
        <taxon>Stramenopiles</taxon>
        <taxon>Oomycota</taxon>
        <taxon>Peronosporomycetes</taxon>
        <taxon>Peronosporales</taxon>
        <taxon>Peronosporaceae</taxon>
        <taxon>Phytophthora</taxon>
    </lineage>
</organism>
<evidence type="ECO:0000313" key="3">
    <source>
        <dbReference type="Proteomes" id="UP000434957"/>
    </source>
</evidence>
<feature type="compositionally biased region" description="Basic and acidic residues" evidence="1">
    <location>
        <begin position="242"/>
        <end position="267"/>
    </location>
</feature>